<dbReference type="Proteomes" id="UP001499988">
    <property type="component" value="Unassembled WGS sequence"/>
</dbReference>
<keyword evidence="3" id="KW-1185">Reference proteome</keyword>
<dbReference type="EMBL" id="BAABJZ010000015">
    <property type="protein sequence ID" value="GAA4879366.1"/>
    <property type="molecule type" value="Genomic_DNA"/>
</dbReference>
<evidence type="ECO:0000313" key="3">
    <source>
        <dbReference type="Proteomes" id="UP001499988"/>
    </source>
</evidence>
<reference evidence="3" key="1">
    <citation type="journal article" date="2019" name="Int. J. Syst. Evol. Microbiol.">
        <title>The Global Catalogue of Microorganisms (GCM) 10K type strain sequencing project: providing services to taxonomists for standard genome sequencing and annotation.</title>
        <authorList>
            <consortium name="The Broad Institute Genomics Platform"/>
            <consortium name="The Broad Institute Genome Sequencing Center for Infectious Disease"/>
            <person name="Wu L."/>
            <person name="Ma J."/>
        </authorList>
    </citation>
    <scope>NUCLEOTIDE SEQUENCE [LARGE SCALE GENOMIC DNA]</scope>
    <source>
        <strain evidence="3">JCM 18401</strain>
    </source>
</reference>
<name>A0ABP9EIK1_9GAMM</name>
<keyword evidence="1" id="KW-0732">Signal</keyword>
<protein>
    <submittedName>
        <fullName evidence="2">Uncharacterized protein</fullName>
    </submittedName>
</protein>
<proteinExistence type="predicted"/>
<evidence type="ECO:0000313" key="2">
    <source>
        <dbReference type="EMBL" id="GAA4879366.1"/>
    </source>
</evidence>
<evidence type="ECO:0000256" key="1">
    <source>
        <dbReference type="SAM" id="SignalP"/>
    </source>
</evidence>
<accession>A0ABP9EIK1</accession>
<feature type="signal peptide" evidence="1">
    <location>
        <begin position="1"/>
        <end position="18"/>
    </location>
</feature>
<comment type="caution">
    <text evidence="2">The sequence shown here is derived from an EMBL/GenBank/DDBJ whole genome shotgun (WGS) entry which is preliminary data.</text>
</comment>
<sequence length="63" mass="6933">MRVCALVLGLMMSLGASANGSHMGGSKMHEAKLNADRQQHDAAKPQREIRHYHSFRAVAFKPS</sequence>
<gene>
    <name evidence="2" type="ORF">GCM10023333_11600</name>
</gene>
<organism evidence="2 3">
    <name type="scientific">Ferrimonas pelagia</name>
    <dbReference type="NCBI Taxonomy" id="1177826"/>
    <lineage>
        <taxon>Bacteria</taxon>
        <taxon>Pseudomonadati</taxon>
        <taxon>Pseudomonadota</taxon>
        <taxon>Gammaproteobacteria</taxon>
        <taxon>Alteromonadales</taxon>
        <taxon>Ferrimonadaceae</taxon>
        <taxon>Ferrimonas</taxon>
    </lineage>
</organism>
<feature type="chain" id="PRO_5047516787" evidence="1">
    <location>
        <begin position="19"/>
        <end position="63"/>
    </location>
</feature>